<dbReference type="InterPro" id="IPR025724">
    <property type="entry name" value="GAG-pre-integrase_dom"/>
</dbReference>
<protein>
    <recommendedName>
        <fullName evidence="1">GAG-pre-integrase domain-containing protein</fullName>
    </recommendedName>
</protein>
<evidence type="ECO:0000313" key="3">
    <source>
        <dbReference type="Proteomes" id="UP001454036"/>
    </source>
</evidence>
<reference evidence="2 3" key="1">
    <citation type="submission" date="2024-01" db="EMBL/GenBank/DDBJ databases">
        <title>The complete chloroplast genome sequence of Lithospermum erythrorhizon: insights into the phylogenetic relationship among Boraginaceae species and the maternal lineages of purple gromwells.</title>
        <authorList>
            <person name="Okada T."/>
            <person name="Watanabe K."/>
        </authorList>
    </citation>
    <scope>NUCLEOTIDE SEQUENCE [LARGE SCALE GENOMIC DNA]</scope>
</reference>
<comment type="caution">
    <text evidence="2">The sequence shown here is derived from an EMBL/GenBank/DDBJ whole genome shotgun (WGS) entry which is preliminary data.</text>
</comment>
<dbReference type="Proteomes" id="UP001454036">
    <property type="component" value="Unassembled WGS sequence"/>
</dbReference>
<dbReference type="Pfam" id="PF13976">
    <property type="entry name" value="gag_pre-integrs"/>
    <property type="match status" value="1"/>
</dbReference>
<keyword evidence="3" id="KW-1185">Reference proteome</keyword>
<evidence type="ECO:0000259" key="1">
    <source>
        <dbReference type="Pfam" id="PF13976"/>
    </source>
</evidence>
<organism evidence="2 3">
    <name type="scientific">Lithospermum erythrorhizon</name>
    <name type="common">Purple gromwell</name>
    <name type="synonym">Lithospermum officinale var. erythrorhizon</name>
    <dbReference type="NCBI Taxonomy" id="34254"/>
    <lineage>
        <taxon>Eukaryota</taxon>
        <taxon>Viridiplantae</taxon>
        <taxon>Streptophyta</taxon>
        <taxon>Embryophyta</taxon>
        <taxon>Tracheophyta</taxon>
        <taxon>Spermatophyta</taxon>
        <taxon>Magnoliopsida</taxon>
        <taxon>eudicotyledons</taxon>
        <taxon>Gunneridae</taxon>
        <taxon>Pentapetalae</taxon>
        <taxon>asterids</taxon>
        <taxon>lamiids</taxon>
        <taxon>Boraginales</taxon>
        <taxon>Boraginaceae</taxon>
        <taxon>Boraginoideae</taxon>
        <taxon>Lithospermeae</taxon>
        <taxon>Lithospermum</taxon>
    </lineage>
</organism>
<feature type="domain" description="GAG-pre-integrase" evidence="1">
    <location>
        <begin position="32"/>
        <end position="86"/>
    </location>
</feature>
<dbReference type="AlphaFoldDB" id="A0AAV3QHF1"/>
<dbReference type="EMBL" id="BAABME010004595">
    <property type="protein sequence ID" value="GAA0162915.1"/>
    <property type="molecule type" value="Genomic_DNA"/>
</dbReference>
<evidence type="ECO:0000313" key="2">
    <source>
        <dbReference type="EMBL" id="GAA0162915.1"/>
    </source>
</evidence>
<proteinExistence type="predicted"/>
<sequence length="95" mass="10797">MRGADSMTHVKRLLCMERGLFTIVACGAPYKALSNRKGEDVELWHKRLAHTNYRNIQQIISKEAVRGIPTLDVKDQACGDFQVGKQTKSCHRKLQ</sequence>
<name>A0AAV3QHF1_LITER</name>
<gene>
    <name evidence="2" type="ORF">LIER_18906</name>
</gene>
<accession>A0AAV3QHF1</accession>